<sequence length="514" mass="57653">MSPLLALVCLAGLLMVLLYLSGVRRRRPGEHPLVRGWIPYFGKTFEFSRDGQSFLKRLQEEHGDIFTVLIAGRYLTFVMDPHVYPVIERHGKHLNFQAFAMQVSAACFGHPRSDHPTLGVPTEEISNSYRYMQGSELESMIESTTKHLHRVIIRSVQDVKGAISGDENCNGTNGWKTGSLNEFCLATTFEAVWVTLFGSTNVDWLDQEFSTKLLEHFVPYDKAVPLLAANVPISLLRSSRHHRAQLATLLTPSSLSRLKDRSSVVAARTEVINSNGNLDDRQKAAYHLHFLWGSMSNTLQSIFWSIYHLLLHPDAQRAVNAEVTAFLEETGQSPRLGSPLRLGCHQLDSMVALGSAVTESLRLTASTLTIRVAQKDIAMPLPNHGTLRLRQGDWLTLPPYTSLHLNPDVFQEPQTYRYDRFMEGGKPRKTFYKDGRPLRHALMPFGFGATKCPGRFFALLVDKAFLVLLLSHVEIELCPGQVPVEADVSRGPFGVLPPKGDVQFRYRPRPGLAE</sequence>
<dbReference type="GO" id="GO:0042632">
    <property type="term" value="P:cholesterol homeostasis"/>
    <property type="evidence" value="ECO:0007669"/>
    <property type="project" value="TreeGrafter"/>
</dbReference>
<evidence type="ECO:0000256" key="7">
    <source>
        <dbReference type="ARBA" id="ARBA00022824"/>
    </source>
</evidence>
<evidence type="ECO:0000256" key="1">
    <source>
        <dbReference type="ARBA" id="ARBA00001971"/>
    </source>
</evidence>
<dbReference type="Pfam" id="PF00067">
    <property type="entry name" value="p450"/>
    <property type="match status" value="1"/>
</dbReference>
<dbReference type="AlphaFoldDB" id="A0AAJ7X905"/>
<dbReference type="GO" id="GO:0005789">
    <property type="term" value="C:endoplasmic reticulum membrane"/>
    <property type="evidence" value="ECO:0007669"/>
    <property type="project" value="UniProtKB-SubCell"/>
</dbReference>
<evidence type="ECO:0000256" key="12">
    <source>
        <dbReference type="ARBA" id="ARBA00023166"/>
    </source>
</evidence>
<comment type="similarity">
    <text evidence="4 16">Belongs to the cytochrome P450 family.</text>
</comment>
<dbReference type="PANTHER" id="PTHR24304">
    <property type="entry name" value="CYTOCHROME P450 FAMILY 7"/>
    <property type="match status" value="1"/>
</dbReference>
<evidence type="ECO:0000256" key="4">
    <source>
        <dbReference type="ARBA" id="ARBA00010617"/>
    </source>
</evidence>
<reference evidence="18" key="1">
    <citation type="submission" date="2025-08" db="UniProtKB">
        <authorList>
            <consortium name="RefSeq"/>
        </authorList>
    </citation>
    <scope>IDENTIFICATION</scope>
    <source>
        <tissue evidence="18">Sperm</tissue>
    </source>
</reference>
<dbReference type="InterPro" id="IPR050529">
    <property type="entry name" value="CYP450_sterol_14alpha_dmase"/>
</dbReference>
<evidence type="ECO:0000313" key="18">
    <source>
        <dbReference type="RefSeq" id="XP_032825650.1"/>
    </source>
</evidence>
<organism evidence="17 18">
    <name type="scientific">Petromyzon marinus</name>
    <name type="common">Sea lamprey</name>
    <dbReference type="NCBI Taxonomy" id="7757"/>
    <lineage>
        <taxon>Eukaryota</taxon>
        <taxon>Metazoa</taxon>
        <taxon>Chordata</taxon>
        <taxon>Craniata</taxon>
        <taxon>Vertebrata</taxon>
        <taxon>Cyclostomata</taxon>
        <taxon>Hyperoartia</taxon>
        <taxon>Petromyzontiformes</taxon>
        <taxon>Petromyzontidae</taxon>
        <taxon>Petromyzon</taxon>
    </lineage>
</organism>
<dbReference type="PRINTS" id="PR00465">
    <property type="entry name" value="EP450IV"/>
</dbReference>
<dbReference type="PANTHER" id="PTHR24304:SF0">
    <property type="entry name" value="CYTOCHROME P450 7B1"/>
    <property type="match status" value="1"/>
</dbReference>
<dbReference type="InterPro" id="IPR017972">
    <property type="entry name" value="Cyt_P450_CS"/>
</dbReference>
<evidence type="ECO:0000256" key="11">
    <source>
        <dbReference type="ARBA" id="ARBA00023136"/>
    </source>
</evidence>
<dbReference type="InterPro" id="IPR002403">
    <property type="entry name" value="Cyt_P450_E_grp-IV"/>
</dbReference>
<evidence type="ECO:0000256" key="13">
    <source>
        <dbReference type="ARBA" id="ARBA00023221"/>
    </source>
</evidence>
<dbReference type="GeneID" id="116951257"/>
<gene>
    <name evidence="18" type="primary">LOC116951257</name>
</gene>
<dbReference type="RefSeq" id="XP_032825650.1">
    <property type="nucleotide sequence ID" value="XM_032969759.1"/>
</dbReference>
<evidence type="ECO:0000256" key="5">
    <source>
        <dbReference type="ARBA" id="ARBA00022617"/>
    </source>
</evidence>
<evidence type="ECO:0000256" key="6">
    <source>
        <dbReference type="ARBA" id="ARBA00022723"/>
    </source>
</evidence>
<evidence type="ECO:0000256" key="14">
    <source>
        <dbReference type="PIRSR" id="PIRSR000047-1"/>
    </source>
</evidence>
<dbReference type="SUPFAM" id="SSF48264">
    <property type="entry name" value="Cytochrome P450"/>
    <property type="match status" value="1"/>
</dbReference>
<name>A0AAJ7X905_PETMA</name>
<dbReference type="InterPro" id="IPR036396">
    <property type="entry name" value="Cyt_P450_sf"/>
</dbReference>
<dbReference type="GO" id="GO:0016705">
    <property type="term" value="F:oxidoreductase activity, acting on paired donors, with incorporation or reduction of molecular oxygen"/>
    <property type="evidence" value="ECO:0007669"/>
    <property type="project" value="InterPro"/>
</dbReference>
<evidence type="ECO:0000256" key="8">
    <source>
        <dbReference type="ARBA" id="ARBA00023002"/>
    </source>
</evidence>
<keyword evidence="6 14" id="KW-0479">Metal-binding</keyword>
<evidence type="ECO:0000256" key="2">
    <source>
        <dbReference type="ARBA" id="ARBA00004586"/>
    </source>
</evidence>
<protein>
    <submittedName>
        <fullName evidence="18">Cytochrome P450 7B1-like isoform X1</fullName>
    </submittedName>
</protein>
<dbReference type="InterPro" id="IPR001128">
    <property type="entry name" value="Cyt_P450"/>
</dbReference>
<dbReference type="PIRSF" id="PIRSF000047">
    <property type="entry name" value="Cytochrome_CYPVIIA1"/>
    <property type="match status" value="1"/>
</dbReference>
<dbReference type="InterPro" id="IPR024204">
    <property type="entry name" value="Cyt_P450_CYP7A1-type"/>
</dbReference>
<keyword evidence="9 14" id="KW-0408">Iron</keyword>
<feature type="binding site" description="axial binding residue" evidence="14">
    <location>
        <position position="452"/>
    </location>
    <ligand>
        <name>heme</name>
        <dbReference type="ChEBI" id="CHEBI:30413"/>
    </ligand>
    <ligandPart>
        <name>Fe</name>
        <dbReference type="ChEBI" id="CHEBI:18248"/>
    </ligandPart>
</feature>
<keyword evidence="11" id="KW-0472">Membrane</keyword>
<dbReference type="GO" id="GO:0008395">
    <property type="term" value="F:steroid hydroxylase activity"/>
    <property type="evidence" value="ECO:0007669"/>
    <property type="project" value="TreeGrafter"/>
</dbReference>
<feature type="binding site" evidence="15">
    <location>
        <position position="297"/>
    </location>
    <ligand>
        <name>substrate</name>
    </ligand>
</feature>
<keyword evidence="7" id="KW-0256">Endoplasmic reticulum</keyword>
<dbReference type="Gene3D" id="1.10.630.10">
    <property type="entry name" value="Cytochrome P450"/>
    <property type="match status" value="1"/>
</dbReference>
<comment type="pathway">
    <text evidence="3">Lipid metabolism; bile acid biosynthesis.</text>
</comment>
<keyword evidence="10" id="KW-0443">Lipid metabolism</keyword>
<keyword evidence="12" id="KW-1207">Sterol metabolism</keyword>
<comment type="cofactor">
    <cofactor evidence="1 14">
        <name>heme</name>
        <dbReference type="ChEBI" id="CHEBI:30413"/>
    </cofactor>
</comment>
<keyword evidence="5 14" id="KW-0349">Heme</keyword>
<keyword evidence="13" id="KW-0753">Steroid metabolism</keyword>
<dbReference type="GO" id="GO:0006699">
    <property type="term" value="P:bile acid biosynthetic process"/>
    <property type="evidence" value="ECO:0007669"/>
    <property type="project" value="TreeGrafter"/>
</dbReference>
<dbReference type="GO" id="GO:0020037">
    <property type="term" value="F:heme binding"/>
    <property type="evidence" value="ECO:0007669"/>
    <property type="project" value="InterPro"/>
</dbReference>
<evidence type="ECO:0000256" key="10">
    <source>
        <dbReference type="ARBA" id="ARBA00023098"/>
    </source>
</evidence>
<evidence type="ECO:0000256" key="15">
    <source>
        <dbReference type="PIRSR" id="PIRSR000047-2"/>
    </source>
</evidence>
<dbReference type="PROSITE" id="PS00086">
    <property type="entry name" value="CYTOCHROME_P450"/>
    <property type="match status" value="1"/>
</dbReference>
<evidence type="ECO:0000256" key="16">
    <source>
        <dbReference type="RuleBase" id="RU000461"/>
    </source>
</evidence>
<keyword evidence="17" id="KW-1185">Reference proteome</keyword>
<evidence type="ECO:0000256" key="3">
    <source>
        <dbReference type="ARBA" id="ARBA00004860"/>
    </source>
</evidence>
<accession>A0AAJ7X905</accession>
<comment type="subcellular location">
    <subcellularLocation>
        <location evidence="2">Endoplasmic reticulum membrane</location>
    </subcellularLocation>
</comment>
<evidence type="ECO:0000313" key="17">
    <source>
        <dbReference type="Proteomes" id="UP001318040"/>
    </source>
</evidence>
<dbReference type="Proteomes" id="UP001318040">
    <property type="component" value="Chromosome 3"/>
</dbReference>
<evidence type="ECO:0000256" key="9">
    <source>
        <dbReference type="ARBA" id="ARBA00023004"/>
    </source>
</evidence>
<dbReference type="GO" id="GO:0005506">
    <property type="term" value="F:iron ion binding"/>
    <property type="evidence" value="ECO:0007669"/>
    <property type="project" value="InterPro"/>
</dbReference>
<proteinExistence type="inferred from homology"/>
<keyword evidence="16" id="KW-0503">Monooxygenase</keyword>
<keyword evidence="8 16" id="KW-0560">Oxidoreductase</keyword>
<dbReference type="KEGG" id="pmrn:116951257"/>